<reference evidence="3" key="1">
    <citation type="journal article" date="2019" name="Int. J. Syst. Evol. Microbiol.">
        <title>The Global Catalogue of Microorganisms (GCM) 10K type strain sequencing project: providing services to taxonomists for standard genome sequencing and annotation.</title>
        <authorList>
            <consortium name="The Broad Institute Genomics Platform"/>
            <consortium name="The Broad Institute Genome Sequencing Center for Infectious Disease"/>
            <person name="Wu L."/>
            <person name="Ma J."/>
        </authorList>
    </citation>
    <scope>NUCLEOTIDE SEQUENCE [LARGE SCALE GENOMIC DNA]</scope>
    <source>
        <strain evidence="3">CGMCC 1.12192</strain>
    </source>
</reference>
<dbReference type="Proteomes" id="UP001595960">
    <property type="component" value="Unassembled WGS sequence"/>
</dbReference>
<proteinExistence type="predicted"/>
<accession>A0ABV9R2M5</accession>
<evidence type="ECO:0008006" key="4">
    <source>
        <dbReference type="Google" id="ProtNLM"/>
    </source>
</evidence>
<feature type="compositionally biased region" description="Basic and acidic residues" evidence="1">
    <location>
        <begin position="1"/>
        <end position="14"/>
    </location>
</feature>
<feature type="region of interest" description="Disordered" evidence="1">
    <location>
        <begin position="1"/>
        <end position="33"/>
    </location>
</feature>
<evidence type="ECO:0000256" key="1">
    <source>
        <dbReference type="SAM" id="MobiDB-lite"/>
    </source>
</evidence>
<sequence>MSEHDPRPAHEPERPLALPEQSENQEPPLEERVEAGLSAAAEAHREIDLDTARHIAEALARAEGEDSALARFANTGVGGYLALREEYLDLYNDPDTPTEVKRWIDWFGTFLVWREGIGSERRFMAEQLDPVLDRLLVRTDLPVNGGDQRAHVPANLSAREIIGLGARVQALDEYQEFAFRAFLTLPDVNAADPNLVESYRESHVGSFNYIEDALRELAELDGLEDELRHLTDIRGLPQAAIAIDYQVIEDHVREAYDIVSEGWQIHVFNT</sequence>
<protein>
    <recommendedName>
        <fullName evidence="4">Iron-containing redox enzyme family protein</fullName>
    </recommendedName>
</protein>
<comment type="caution">
    <text evidence="2">The sequence shown here is derived from an EMBL/GenBank/DDBJ whole genome shotgun (WGS) entry which is preliminary data.</text>
</comment>
<name>A0ABV9R2M5_9MICO</name>
<dbReference type="RefSeq" id="WP_204391234.1">
    <property type="nucleotide sequence ID" value="NZ_JAFBBW010000001.1"/>
</dbReference>
<gene>
    <name evidence="2" type="ORF">ACFPER_05555</name>
</gene>
<dbReference type="EMBL" id="JBHSJC010000001">
    <property type="protein sequence ID" value="MFC4828244.1"/>
    <property type="molecule type" value="Genomic_DNA"/>
</dbReference>
<evidence type="ECO:0000313" key="2">
    <source>
        <dbReference type="EMBL" id="MFC4828244.1"/>
    </source>
</evidence>
<organism evidence="2 3">
    <name type="scientific">Agromyces aurantiacus</name>
    <dbReference type="NCBI Taxonomy" id="165814"/>
    <lineage>
        <taxon>Bacteria</taxon>
        <taxon>Bacillati</taxon>
        <taxon>Actinomycetota</taxon>
        <taxon>Actinomycetes</taxon>
        <taxon>Micrococcales</taxon>
        <taxon>Microbacteriaceae</taxon>
        <taxon>Agromyces</taxon>
    </lineage>
</organism>
<keyword evidence="3" id="KW-1185">Reference proteome</keyword>
<evidence type="ECO:0000313" key="3">
    <source>
        <dbReference type="Proteomes" id="UP001595960"/>
    </source>
</evidence>